<sequence>MKTSATNHLNRSLGLRLVIVLVIGNIIGSGVYKKIAPMAADLHSSGWILICWILAGIISLLGALSNAEVAGLLADTGGEYVYYKKIYNRFFAFLFGWSLFAVIQTAAISSLAYVFAQSLHSIIAIPLVLTSWADFSLGGVFYPFADFHIKLVAILLILLLTWVNTRGVKAGAEVSMAILLLVISGISIIIIFGLSSGQAHIAEHIKVSSTHTPVTVSAVFTAMLSAFWAYQGWAVIGYVGGEVKDANRNIPRGIAIGVLVVISLYLLVNTTYLSLLPVTALEEIHEAGNKVAAIEAVRVFWGDHGALFIAGLILLTTFGCTNATILASCRPYFAMAREGLFFPPVAKLNEAQVPINSLRYQGAWACLLVLSGTFDQLTDMIIFAVFIYYGATTLGVFILRRKMPDAYRPYKVWGYPVVPAIVVVFCAFLLVNTMISRPREASIGLVLMLTGVPLYWWFTRKLSEGQASDSGKADGN</sequence>
<comment type="subcellular location">
    <subcellularLocation>
        <location evidence="1">Membrane</location>
        <topology evidence="1">Multi-pass membrane protein</topology>
    </subcellularLocation>
</comment>
<feature type="transmembrane region" description="Helical" evidence="5">
    <location>
        <begin position="147"/>
        <end position="164"/>
    </location>
</feature>
<evidence type="ECO:0000256" key="3">
    <source>
        <dbReference type="ARBA" id="ARBA00022989"/>
    </source>
</evidence>
<feature type="transmembrane region" description="Helical" evidence="5">
    <location>
        <begin position="380"/>
        <end position="400"/>
    </location>
</feature>
<dbReference type="EMBL" id="CP120682">
    <property type="protein sequence ID" value="WKN35572.1"/>
    <property type="molecule type" value="Genomic_DNA"/>
</dbReference>
<accession>A0AA49GIX3</accession>
<feature type="transmembrane region" description="Helical" evidence="5">
    <location>
        <begin position="306"/>
        <end position="327"/>
    </location>
</feature>
<feature type="transmembrane region" description="Helical" evidence="5">
    <location>
        <begin position="44"/>
        <end position="64"/>
    </location>
</feature>
<feature type="transmembrane region" description="Helical" evidence="5">
    <location>
        <begin position="250"/>
        <end position="268"/>
    </location>
</feature>
<reference evidence="6" key="2">
    <citation type="journal article" date="2024" name="Antonie Van Leeuwenhoek">
        <title>Roseihalotalea indica gen. nov., sp. nov., a halophilic Bacteroidetes from mesopelagic Southwest Indian Ocean with higher carbohydrate metabolic potential.</title>
        <authorList>
            <person name="Chen B."/>
            <person name="Zhang M."/>
            <person name="Lin D."/>
            <person name="Ye J."/>
            <person name="Tang K."/>
        </authorList>
    </citation>
    <scope>NUCLEOTIDE SEQUENCE</scope>
    <source>
        <strain evidence="6">TK19036</strain>
    </source>
</reference>
<feature type="transmembrane region" description="Helical" evidence="5">
    <location>
        <begin position="90"/>
        <end position="115"/>
    </location>
</feature>
<keyword evidence="4 5" id="KW-0472">Membrane</keyword>
<dbReference type="PANTHER" id="PTHR11785:SF512">
    <property type="entry name" value="SOBREMESA, ISOFORM B"/>
    <property type="match status" value="1"/>
</dbReference>
<dbReference type="InterPro" id="IPR050598">
    <property type="entry name" value="AminoAcid_Transporter"/>
</dbReference>
<feature type="transmembrane region" description="Helical" evidence="5">
    <location>
        <begin position="122"/>
        <end position="141"/>
    </location>
</feature>
<evidence type="ECO:0000313" key="6">
    <source>
        <dbReference type="EMBL" id="WKN35572.1"/>
    </source>
</evidence>
<feature type="transmembrane region" description="Helical" evidence="5">
    <location>
        <begin position="412"/>
        <end position="435"/>
    </location>
</feature>
<proteinExistence type="predicted"/>
<evidence type="ECO:0000256" key="5">
    <source>
        <dbReference type="SAM" id="Phobius"/>
    </source>
</evidence>
<dbReference type="AlphaFoldDB" id="A0AA49GIX3"/>
<evidence type="ECO:0000256" key="4">
    <source>
        <dbReference type="ARBA" id="ARBA00023136"/>
    </source>
</evidence>
<evidence type="ECO:0000256" key="2">
    <source>
        <dbReference type="ARBA" id="ARBA00022692"/>
    </source>
</evidence>
<dbReference type="Pfam" id="PF13520">
    <property type="entry name" value="AA_permease_2"/>
    <property type="match status" value="1"/>
</dbReference>
<dbReference type="Gene3D" id="1.20.1740.10">
    <property type="entry name" value="Amino acid/polyamine transporter I"/>
    <property type="match status" value="1"/>
</dbReference>
<keyword evidence="3 5" id="KW-1133">Transmembrane helix</keyword>
<keyword evidence="2 5" id="KW-0812">Transmembrane</keyword>
<feature type="transmembrane region" description="Helical" evidence="5">
    <location>
        <begin position="13"/>
        <end position="32"/>
    </location>
</feature>
<gene>
    <name evidence="6" type="ORF">K4G66_24685</name>
</gene>
<dbReference type="InterPro" id="IPR002293">
    <property type="entry name" value="AA/rel_permease1"/>
</dbReference>
<feature type="transmembrane region" description="Helical" evidence="5">
    <location>
        <begin position="176"/>
        <end position="194"/>
    </location>
</feature>
<dbReference type="GO" id="GO:0015179">
    <property type="term" value="F:L-amino acid transmembrane transporter activity"/>
    <property type="evidence" value="ECO:0007669"/>
    <property type="project" value="TreeGrafter"/>
</dbReference>
<dbReference type="PIRSF" id="PIRSF006060">
    <property type="entry name" value="AA_transporter"/>
    <property type="match status" value="1"/>
</dbReference>
<organism evidence="6">
    <name type="scientific">Roseihalotalea indica</name>
    <dbReference type="NCBI Taxonomy" id="2867963"/>
    <lineage>
        <taxon>Bacteria</taxon>
        <taxon>Pseudomonadati</taxon>
        <taxon>Bacteroidota</taxon>
        <taxon>Cytophagia</taxon>
        <taxon>Cytophagales</taxon>
        <taxon>Catalimonadaceae</taxon>
        <taxon>Roseihalotalea</taxon>
    </lineage>
</organism>
<feature type="transmembrane region" description="Helical" evidence="5">
    <location>
        <begin position="214"/>
        <end position="238"/>
    </location>
</feature>
<dbReference type="GO" id="GO:0016020">
    <property type="term" value="C:membrane"/>
    <property type="evidence" value="ECO:0007669"/>
    <property type="project" value="UniProtKB-SubCell"/>
</dbReference>
<evidence type="ECO:0000256" key="1">
    <source>
        <dbReference type="ARBA" id="ARBA00004141"/>
    </source>
</evidence>
<reference evidence="6" key="1">
    <citation type="journal article" date="2023" name="Comput. Struct. Biotechnol. J.">
        <title>Discovery of a novel marine Bacteroidetes with a rich repertoire of carbohydrate-active enzymes.</title>
        <authorList>
            <person name="Chen B."/>
            <person name="Liu G."/>
            <person name="Chen Q."/>
            <person name="Wang H."/>
            <person name="Liu L."/>
            <person name="Tang K."/>
        </authorList>
    </citation>
    <scope>NUCLEOTIDE SEQUENCE</scope>
    <source>
        <strain evidence="6">TK19036</strain>
    </source>
</reference>
<protein>
    <submittedName>
        <fullName evidence="6">Amino acid permease</fullName>
    </submittedName>
</protein>
<feature type="transmembrane region" description="Helical" evidence="5">
    <location>
        <begin position="441"/>
        <end position="458"/>
    </location>
</feature>
<name>A0AA49GIX3_9BACT</name>
<dbReference type="PANTHER" id="PTHR11785">
    <property type="entry name" value="AMINO ACID TRANSPORTER"/>
    <property type="match status" value="1"/>
</dbReference>